<accession>A0ABQ5J6M8</accession>
<dbReference type="Proteomes" id="UP001151760">
    <property type="component" value="Unassembled WGS sequence"/>
</dbReference>
<gene>
    <name evidence="1" type="ORF">Tco_1123558</name>
</gene>
<keyword evidence="2" id="KW-1185">Reference proteome</keyword>
<dbReference type="EMBL" id="BQNB010021508">
    <property type="protein sequence ID" value="GJU07128.1"/>
    <property type="molecule type" value="Genomic_DNA"/>
</dbReference>
<protein>
    <submittedName>
        <fullName evidence="1">Uncharacterized protein</fullName>
    </submittedName>
</protein>
<evidence type="ECO:0000313" key="2">
    <source>
        <dbReference type="Proteomes" id="UP001151760"/>
    </source>
</evidence>
<evidence type="ECO:0000313" key="1">
    <source>
        <dbReference type="EMBL" id="GJU07128.1"/>
    </source>
</evidence>
<proteinExistence type="predicted"/>
<organism evidence="1 2">
    <name type="scientific">Tanacetum coccineum</name>
    <dbReference type="NCBI Taxonomy" id="301880"/>
    <lineage>
        <taxon>Eukaryota</taxon>
        <taxon>Viridiplantae</taxon>
        <taxon>Streptophyta</taxon>
        <taxon>Embryophyta</taxon>
        <taxon>Tracheophyta</taxon>
        <taxon>Spermatophyta</taxon>
        <taxon>Magnoliopsida</taxon>
        <taxon>eudicotyledons</taxon>
        <taxon>Gunneridae</taxon>
        <taxon>Pentapetalae</taxon>
        <taxon>asterids</taxon>
        <taxon>campanulids</taxon>
        <taxon>Asterales</taxon>
        <taxon>Asteraceae</taxon>
        <taxon>Asteroideae</taxon>
        <taxon>Anthemideae</taxon>
        <taxon>Anthemidinae</taxon>
        <taxon>Tanacetum</taxon>
    </lineage>
</organism>
<comment type="caution">
    <text evidence="1">The sequence shown here is derived from an EMBL/GenBank/DDBJ whole genome shotgun (WGS) entry which is preliminary data.</text>
</comment>
<reference evidence="1" key="2">
    <citation type="submission" date="2022-01" db="EMBL/GenBank/DDBJ databases">
        <authorList>
            <person name="Yamashiro T."/>
            <person name="Shiraishi A."/>
            <person name="Satake H."/>
            <person name="Nakayama K."/>
        </authorList>
    </citation>
    <scope>NUCLEOTIDE SEQUENCE</scope>
</reference>
<name>A0ABQ5J6M8_9ASTR</name>
<sequence length="142" mass="14843">MEQLDREVTVHLIVVLGFRLAADAAAVTGVKVSAAADGGGGAVVVLVVAVDDGSGVWYNDDDDDDGGGIMMMMDDGGWAVVGRQRSWRFSPLVVGPACGSICASFADAASVYGLRDLRMMVVVLWWAAVGRQPEEVEARGGK</sequence>
<reference evidence="1" key="1">
    <citation type="journal article" date="2022" name="Int. J. Mol. Sci.">
        <title>Draft Genome of Tanacetum Coccineum: Genomic Comparison of Closely Related Tanacetum-Family Plants.</title>
        <authorList>
            <person name="Yamashiro T."/>
            <person name="Shiraishi A."/>
            <person name="Nakayama K."/>
            <person name="Satake H."/>
        </authorList>
    </citation>
    <scope>NUCLEOTIDE SEQUENCE</scope>
</reference>